<dbReference type="PROSITE" id="PS01124">
    <property type="entry name" value="HTH_ARAC_FAMILY_2"/>
    <property type="match status" value="1"/>
</dbReference>
<proteinExistence type="predicted"/>
<dbReference type="Gene3D" id="1.10.10.60">
    <property type="entry name" value="Homeodomain-like"/>
    <property type="match status" value="2"/>
</dbReference>
<dbReference type="InterPro" id="IPR018060">
    <property type="entry name" value="HTH_AraC"/>
</dbReference>
<accession>A0A7G5MY32</accession>
<dbReference type="Proteomes" id="UP000515789">
    <property type="component" value="Chromosome"/>
</dbReference>
<gene>
    <name evidence="9" type="ORF">E5259_18985</name>
</gene>
<dbReference type="CDD" id="cd17536">
    <property type="entry name" value="REC_YesN-like"/>
    <property type="match status" value="1"/>
</dbReference>
<keyword evidence="3" id="KW-0238">DNA-binding</keyword>
<dbReference type="PROSITE" id="PS00041">
    <property type="entry name" value="HTH_ARAC_FAMILY_1"/>
    <property type="match status" value="1"/>
</dbReference>
<dbReference type="GO" id="GO:0000160">
    <property type="term" value="P:phosphorelay signal transduction system"/>
    <property type="evidence" value="ECO:0007669"/>
    <property type="project" value="InterPro"/>
</dbReference>
<name>A0A7G5MY32_9FIRM</name>
<dbReference type="PROSITE" id="PS50110">
    <property type="entry name" value="RESPONSE_REGULATORY"/>
    <property type="match status" value="1"/>
</dbReference>
<dbReference type="InterPro" id="IPR001789">
    <property type="entry name" value="Sig_transdc_resp-reg_receiver"/>
</dbReference>
<dbReference type="AlphaFoldDB" id="A0A7G5MY32"/>
<dbReference type="InterPro" id="IPR009057">
    <property type="entry name" value="Homeodomain-like_sf"/>
</dbReference>
<dbReference type="GO" id="GO:0043565">
    <property type="term" value="F:sequence-specific DNA binding"/>
    <property type="evidence" value="ECO:0007669"/>
    <property type="project" value="InterPro"/>
</dbReference>
<evidence type="ECO:0000256" key="6">
    <source>
        <dbReference type="PROSITE-ProRule" id="PRU00169"/>
    </source>
</evidence>
<dbReference type="SUPFAM" id="SSF46689">
    <property type="entry name" value="Homeodomain-like"/>
    <property type="match status" value="1"/>
</dbReference>
<feature type="domain" description="HTH araC/xylS-type" evidence="7">
    <location>
        <begin position="315"/>
        <end position="414"/>
    </location>
</feature>
<sequence>MEKIKIFLVDDEAIILKGLETTYSWDKMGAVVVGTSRNPRKAVDEILEKRPDIVITDIRMKQMTGLDLIQEVNGRAEKKCLWIVISAYRDFEYAQKACELGAFTYLLKPIEDSKLEEAVQSAAKTIRQNRKSRKILQDYEHFIENNKKVFENYMVGKFSGDQIDEEELQEALERFGGKNRDAFFYRAVCMDFVRVFDEKNRQSVTQEEIAGFLEHNLGEAYQYFYFQNESGYRIMILSASREEYLVLPVLEREMELLKQKFSLELRYGISGTGRGIKGLKEAYVQAVENLEQADGKKRDMTELDQIRSHARTYISQAVSYVQEHLDDEFLSVGMAAREVHLNPVYFGRLFGQSMQRSFKQYLLEERIRLAKKLLKTTDDSITEICEKVGIPNPSYFTQQFKKHAGCLPTEYRKKMYEEK</sequence>
<dbReference type="SMART" id="SM00342">
    <property type="entry name" value="HTH_ARAC"/>
    <property type="match status" value="1"/>
</dbReference>
<comment type="function">
    <text evidence="5">May play the central regulatory role in sporulation. It may be an element of the effector pathway responsible for the activation of sporulation genes in response to nutritional stress. Spo0A may act in concert with spo0H (a sigma factor) to control the expression of some genes that are critical to the sporulation process.</text>
</comment>
<protein>
    <recommendedName>
        <fullName evidence="1">Stage 0 sporulation protein A homolog</fullName>
    </recommendedName>
</protein>
<evidence type="ECO:0000256" key="2">
    <source>
        <dbReference type="ARBA" id="ARBA00023015"/>
    </source>
</evidence>
<dbReference type="SUPFAM" id="SSF52172">
    <property type="entry name" value="CheY-like"/>
    <property type="match status" value="1"/>
</dbReference>
<dbReference type="Pfam" id="PF00072">
    <property type="entry name" value="Response_reg"/>
    <property type="match status" value="1"/>
</dbReference>
<dbReference type="InterPro" id="IPR018062">
    <property type="entry name" value="HTH_AraC-typ_CS"/>
</dbReference>
<dbReference type="GO" id="GO:0003700">
    <property type="term" value="F:DNA-binding transcription factor activity"/>
    <property type="evidence" value="ECO:0007669"/>
    <property type="project" value="InterPro"/>
</dbReference>
<evidence type="ECO:0000256" key="3">
    <source>
        <dbReference type="ARBA" id="ARBA00023125"/>
    </source>
</evidence>
<dbReference type="Gene3D" id="3.40.50.2300">
    <property type="match status" value="1"/>
</dbReference>
<dbReference type="SMART" id="SM00448">
    <property type="entry name" value="REC"/>
    <property type="match status" value="1"/>
</dbReference>
<dbReference type="GeneID" id="75052139"/>
<evidence type="ECO:0000259" key="8">
    <source>
        <dbReference type="PROSITE" id="PS50110"/>
    </source>
</evidence>
<keyword evidence="6" id="KW-0597">Phosphoprotein</keyword>
<dbReference type="InterPro" id="IPR011006">
    <property type="entry name" value="CheY-like_superfamily"/>
</dbReference>
<keyword evidence="2" id="KW-0805">Transcription regulation</keyword>
<dbReference type="PANTHER" id="PTHR43280">
    <property type="entry name" value="ARAC-FAMILY TRANSCRIPTIONAL REGULATOR"/>
    <property type="match status" value="1"/>
</dbReference>
<evidence type="ECO:0000256" key="5">
    <source>
        <dbReference type="ARBA" id="ARBA00024867"/>
    </source>
</evidence>
<dbReference type="InterPro" id="IPR020449">
    <property type="entry name" value="Tscrpt_reg_AraC-type_HTH"/>
</dbReference>
<evidence type="ECO:0000313" key="9">
    <source>
        <dbReference type="EMBL" id="QMW79525.1"/>
    </source>
</evidence>
<evidence type="ECO:0000313" key="10">
    <source>
        <dbReference type="Proteomes" id="UP000515789"/>
    </source>
</evidence>
<dbReference type="Pfam" id="PF12833">
    <property type="entry name" value="HTH_18"/>
    <property type="match status" value="1"/>
</dbReference>
<dbReference type="RefSeq" id="WP_018596212.1">
    <property type="nucleotide sequence ID" value="NZ_AP031416.1"/>
</dbReference>
<dbReference type="PRINTS" id="PR00032">
    <property type="entry name" value="HTHARAC"/>
</dbReference>
<dbReference type="EMBL" id="CP039126">
    <property type="protein sequence ID" value="QMW79525.1"/>
    <property type="molecule type" value="Genomic_DNA"/>
</dbReference>
<organism evidence="9 10">
    <name type="scientific">Blautia producta</name>
    <dbReference type="NCBI Taxonomy" id="33035"/>
    <lineage>
        <taxon>Bacteria</taxon>
        <taxon>Bacillati</taxon>
        <taxon>Bacillota</taxon>
        <taxon>Clostridia</taxon>
        <taxon>Lachnospirales</taxon>
        <taxon>Lachnospiraceae</taxon>
        <taxon>Blautia</taxon>
    </lineage>
</organism>
<evidence type="ECO:0000259" key="7">
    <source>
        <dbReference type="PROSITE" id="PS01124"/>
    </source>
</evidence>
<keyword evidence="4" id="KW-0804">Transcription</keyword>
<feature type="domain" description="Response regulatory" evidence="8">
    <location>
        <begin position="5"/>
        <end position="123"/>
    </location>
</feature>
<feature type="modified residue" description="4-aspartylphosphate" evidence="6">
    <location>
        <position position="57"/>
    </location>
</feature>
<evidence type="ECO:0000256" key="1">
    <source>
        <dbReference type="ARBA" id="ARBA00018672"/>
    </source>
</evidence>
<evidence type="ECO:0000256" key="4">
    <source>
        <dbReference type="ARBA" id="ARBA00023163"/>
    </source>
</evidence>
<dbReference type="PANTHER" id="PTHR43280:SF2">
    <property type="entry name" value="HTH-TYPE TRANSCRIPTIONAL REGULATOR EXSA"/>
    <property type="match status" value="1"/>
</dbReference>
<reference evidence="9 10" key="1">
    <citation type="submission" date="2019-04" db="EMBL/GenBank/DDBJ databases">
        <authorList>
            <person name="Schori C."/>
            <person name="Ahrens C."/>
        </authorList>
    </citation>
    <scope>NUCLEOTIDE SEQUENCE [LARGE SCALE GENOMIC DNA]</scope>
    <source>
        <strain evidence="9 10">DSM 2950</strain>
    </source>
</reference>